<keyword evidence="1" id="KW-1185">Reference proteome</keyword>
<organism evidence="1 2">
    <name type="scientific">Heterorhabditis bacteriophora</name>
    <name type="common">Entomopathogenic nematode worm</name>
    <dbReference type="NCBI Taxonomy" id="37862"/>
    <lineage>
        <taxon>Eukaryota</taxon>
        <taxon>Metazoa</taxon>
        <taxon>Ecdysozoa</taxon>
        <taxon>Nematoda</taxon>
        <taxon>Chromadorea</taxon>
        <taxon>Rhabditida</taxon>
        <taxon>Rhabditina</taxon>
        <taxon>Rhabditomorpha</taxon>
        <taxon>Strongyloidea</taxon>
        <taxon>Heterorhabditidae</taxon>
        <taxon>Heterorhabditis</taxon>
    </lineage>
</organism>
<dbReference type="AlphaFoldDB" id="A0A1I7XE87"/>
<evidence type="ECO:0000313" key="2">
    <source>
        <dbReference type="WBParaSite" id="Hba_15651"/>
    </source>
</evidence>
<protein>
    <submittedName>
        <fullName evidence="2">WSC domain-containing protein</fullName>
    </submittedName>
</protein>
<name>A0A1I7XE87_HETBA</name>
<reference evidence="2" key="1">
    <citation type="submission" date="2016-11" db="UniProtKB">
        <authorList>
            <consortium name="WormBaseParasite"/>
        </authorList>
    </citation>
    <scope>IDENTIFICATION</scope>
</reference>
<dbReference type="WBParaSite" id="Hba_15651">
    <property type="protein sequence ID" value="Hba_15651"/>
    <property type="gene ID" value="Hba_15651"/>
</dbReference>
<evidence type="ECO:0000313" key="1">
    <source>
        <dbReference type="Proteomes" id="UP000095283"/>
    </source>
</evidence>
<sequence length="182" mass="20699">MTVLLEKASVCANEESTENHRIGEQSRDNEVPGSKTDGIQIFDAVSRQNMDEGREKKTGQRFVFFSAFCNVLDHQACDELCKVDNFWYGYCIAWDGKDFSCKCFDYHPPLDGKKCEGRQEHCSKKCLRGGSEGGFCYPQKDTEGRTNRTGCECFKELPPLLRRRKRGVGYKRQVIALSTTVV</sequence>
<accession>A0A1I7XE87</accession>
<dbReference type="Proteomes" id="UP000095283">
    <property type="component" value="Unplaced"/>
</dbReference>
<proteinExistence type="predicted"/>